<gene>
    <name evidence="1" type="ORF">LJ656_21370</name>
</gene>
<sequence length="164" mass="17812">MNEYEGLIAADAERPINLYSYGGRDDLNAPELYVAILTEELCKRLQATDIAAVIAFLTGQPILSTRKKFGGATPGTSLASLIARELLNFNLPFRVPTLTNNSIAALRFSMTRNLGAAVGRWTPQIGAAILIYDVVVINLKTTLRYNKLVKPEDRLSDGTVGTLG</sequence>
<evidence type="ECO:0000313" key="1">
    <source>
        <dbReference type="EMBL" id="MCC8395142.1"/>
    </source>
</evidence>
<comment type="caution">
    <text evidence="1">The sequence shown here is derived from an EMBL/GenBank/DDBJ whole genome shotgun (WGS) entry which is preliminary data.</text>
</comment>
<dbReference type="InterPro" id="IPR058064">
    <property type="entry name" value="STM2901-like"/>
</dbReference>
<reference evidence="1 2" key="1">
    <citation type="submission" date="2021-11" db="EMBL/GenBank/DDBJ databases">
        <authorList>
            <person name="Oh E.-T."/>
            <person name="Kim S.-B."/>
        </authorList>
    </citation>
    <scope>NUCLEOTIDE SEQUENCE [LARGE SCALE GENOMIC DNA]</scope>
    <source>
        <strain evidence="1 2">MMS20-SJTR3</strain>
    </source>
</reference>
<evidence type="ECO:0000313" key="2">
    <source>
        <dbReference type="Proteomes" id="UP001431019"/>
    </source>
</evidence>
<organism evidence="1 2">
    <name type="scientific">Paraburkholderia sejongensis</name>
    <dbReference type="NCBI Taxonomy" id="2886946"/>
    <lineage>
        <taxon>Bacteria</taxon>
        <taxon>Pseudomonadati</taxon>
        <taxon>Pseudomonadota</taxon>
        <taxon>Betaproteobacteria</taxon>
        <taxon>Burkholderiales</taxon>
        <taxon>Burkholderiaceae</taxon>
        <taxon>Paraburkholderia</taxon>
    </lineage>
</organism>
<proteinExistence type="predicted"/>
<dbReference type="NCBIfam" id="NF045926">
    <property type="entry name" value="STM2901_fam"/>
    <property type="match status" value="1"/>
</dbReference>
<dbReference type="InterPro" id="IPR058522">
    <property type="entry name" value="DUF8209"/>
</dbReference>
<dbReference type="Proteomes" id="UP001431019">
    <property type="component" value="Unassembled WGS sequence"/>
</dbReference>
<dbReference type="Pfam" id="PF26636">
    <property type="entry name" value="DUF8209"/>
    <property type="match status" value="1"/>
</dbReference>
<protein>
    <submittedName>
        <fullName evidence="1">Uncharacterized protein</fullName>
    </submittedName>
</protein>
<dbReference type="EMBL" id="JAJITD010000010">
    <property type="protein sequence ID" value="MCC8395142.1"/>
    <property type="molecule type" value="Genomic_DNA"/>
</dbReference>
<keyword evidence="2" id="KW-1185">Reference proteome</keyword>
<accession>A0ABS8JZ14</accession>
<dbReference type="RefSeq" id="WP_230511344.1">
    <property type="nucleotide sequence ID" value="NZ_JAJITD010000010.1"/>
</dbReference>
<name>A0ABS8JZ14_9BURK</name>